<dbReference type="GO" id="GO:0030695">
    <property type="term" value="F:GTPase regulator activity"/>
    <property type="evidence" value="ECO:0007669"/>
    <property type="project" value="UniProtKB-ARBA"/>
</dbReference>
<keyword evidence="7" id="KW-0965">Cell junction</keyword>
<keyword evidence="8 9" id="KW-0440">LIM domain</keyword>
<dbReference type="Proteomes" id="UP001214603">
    <property type="component" value="Chromosome 5"/>
</dbReference>
<sequence length="568" mass="61021">MPPGASGPAARPRPLPTPLARIHASPSAYDVLCGSPSTPPPVPPKCAHDSPASLTKSESLRRRADELMDLGSPSRSRVRRGTPAPEKRPLPTPPAPLSDARRLENAPHAAPPPPPSPVRPTPHAPYDRTRDVARTPSPAHAAPSSSGAPPLPPRAPSPAHAPRPVPVRTPSPLRGTRPLPSTDGVFGPESPRPLVPTRPEPRRASPRSSTPPRAPPRPDSPRKAPPRVPPRAAAAPPPSTPPPHAFLRRPSPAALAEPPRPETPTRSRTPEGGVPRIARTPSPVRSARPYQMTPAIPGGPPVPLILVEGEELTDALMDPGAASDATVSFDDLPKAPAQHASRAAAGDAAGDVSSDSLVTSDTRVVCRGCGRGIAGSLVRAMDAAWHVRCFVCAHCATPLEHVSFYEHAGRPYCHLDYHELFARRCFYCETPIVDERFVTIDDARLGQRSYHELHFFCAGCGEPFLEAHDAPSPREDMDETAYAGRPFFVQGAHPYCEGCHTRLHKPRCQACRAPIERDAVRALRAEWHPECFVCTRCRAPLHDAPVFRGPDGAPCDAGCYEAWMRRAN</sequence>
<keyword evidence="13" id="KW-1185">Reference proteome</keyword>
<feature type="compositionally biased region" description="Pro residues" evidence="10">
    <location>
        <begin position="109"/>
        <end position="123"/>
    </location>
</feature>
<feature type="region of interest" description="Disordered" evidence="10">
    <location>
        <begin position="1"/>
        <end position="287"/>
    </location>
</feature>
<evidence type="ECO:0000256" key="5">
    <source>
        <dbReference type="ARBA" id="ARBA00022737"/>
    </source>
</evidence>
<dbReference type="GO" id="GO:0046872">
    <property type="term" value="F:metal ion binding"/>
    <property type="evidence" value="ECO:0007669"/>
    <property type="project" value="UniProtKB-KW"/>
</dbReference>
<dbReference type="Gene3D" id="2.10.110.10">
    <property type="entry name" value="Cysteine Rich Protein"/>
    <property type="match status" value="3"/>
</dbReference>
<feature type="compositionally biased region" description="Pro residues" evidence="10">
    <location>
        <begin position="235"/>
        <end position="244"/>
    </location>
</feature>
<evidence type="ECO:0000256" key="3">
    <source>
        <dbReference type="ARBA" id="ARBA00022490"/>
    </source>
</evidence>
<dbReference type="GO" id="GO:0005737">
    <property type="term" value="C:cytoplasm"/>
    <property type="evidence" value="ECO:0007669"/>
    <property type="project" value="UniProtKB-SubCell"/>
</dbReference>
<dbReference type="InterPro" id="IPR001781">
    <property type="entry name" value="Znf_LIM"/>
</dbReference>
<dbReference type="Pfam" id="PF00412">
    <property type="entry name" value="LIM"/>
    <property type="match status" value="2"/>
</dbReference>
<evidence type="ECO:0000313" key="13">
    <source>
        <dbReference type="Proteomes" id="UP001214603"/>
    </source>
</evidence>
<keyword evidence="3" id="KW-0963">Cytoplasm</keyword>
<dbReference type="SMART" id="SM00132">
    <property type="entry name" value="LIM"/>
    <property type="match status" value="3"/>
</dbReference>
<name>A0AAF0ITY4_9BASI</name>
<evidence type="ECO:0000259" key="11">
    <source>
        <dbReference type="PROSITE" id="PS50023"/>
    </source>
</evidence>
<evidence type="ECO:0000256" key="2">
    <source>
        <dbReference type="ARBA" id="ARBA00004496"/>
    </source>
</evidence>
<feature type="compositionally biased region" description="Pro residues" evidence="10">
    <location>
        <begin position="149"/>
        <end position="169"/>
    </location>
</feature>
<feature type="domain" description="LIM zinc-binding" evidence="11">
    <location>
        <begin position="506"/>
        <end position="566"/>
    </location>
</feature>
<keyword evidence="6 9" id="KW-0862">Zinc</keyword>
<evidence type="ECO:0000256" key="10">
    <source>
        <dbReference type="SAM" id="MobiDB-lite"/>
    </source>
</evidence>
<protein>
    <recommendedName>
        <fullName evidence="11">LIM zinc-binding domain-containing protein</fullName>
    </recommendedName>
</protein>
<dbReference type="AlphaFoldDB" id="A0AAF0ITY4"/>
<dbReference type="PANTHER" id="PTHR24205:SF16">
    <property type="entry name" value="GH01042P-RELATED"/>
    <property type="match status" value="1"/>
</dbReference>
<reference evidence="12" key="1">
    <citation type="submission" date="2023-03" db="EMBL/GenBank/DDBJ databases">
        <title>Mating type loci evolution in Malassezia.</title>
        <authorList>
            <person name="Coelho M.A."/>
        </authorList>
    </citation>
    <scope>NUCLEOTIDE SEQUENCE</scope>
    <source>
        <strain evidence="12">CBS 7876</strain>
    </source>
</reference>
<evidence type="ECO:0000256" key="1">
    <source>
        <dbReference type="ARBA" id="ARBA00004282"/>
    </source>
</evidence>
<accession>A0AAF0ITY4</accession>
<dbReference type="GO" id="GO:0003712">
    <property type="term" value="F:transcription coregulator activity"/>
    <property type="evidence" value="ECO:0007669"/>
    <property type="project" value="TreeGrafter"/>
</dbReference>
<evidence type="ECO:0000256" key="4">
    <source>
        <dbReference type="ARBA" id="ARBA00022723"/>
    </source>
</evidence>
<feature type="compositionally biased region" description="Pro residues" evidence="10">
    <location>
        <begin position="1"/>
        <end position="17"/>
    </location>
</feature>
<evidence type="ECO:0000256" key="9">
    <source>
        <dbReference type="PROSITE-ProRule" id="PRU00125"/>
    </source>
</evidence>
<gene>
    <name evidence="12" type="ORF">MOBT1_002372</name>
</gene>
<dbReference type="SUPFAM" id="SSF57716">
    <property type="entry name" value="Glucocorticoid receptor-like (DNA-binding domain)"/>
    <property type="match status" value="3"/>
</dbReference>
<feature type="domain" description="LIM zinc-binding" evidence="11">
    <location>
        <begin position="364"/>
        <end position="423"/>
    </location>
</feature>
<proteinExistence type="predicted"/>
<organism evidence="12 13">
    <name type="scientific">Malassezia obtusa</name>
    <dbReference type="NCBI Taxonomy" id="76774"/>
    <lineage>
        <taxon>Eukaryota</taxon>
        <taxon>Fungi</taxon>
        <taxon>Dikarya</taxon>
        <taxon>Basidiomycota</taxon>
        <taxon>Ustilaginomycotina</taxon>
        <taxon>Malasseziomycetes</taxon>
        <taxon>Malasseziales</taxon>
        <taxon>Malasseziaceae</taxon>
        <taxon>Malassezia</taxon>
    </lineage>
</organism>
<keyword evidence="5" id="KW-0677">Repeat</keyword>
<evidence type="ECO:0000256" key="8">
    <source>
        <dbReference type="ARBA" id="ARBA00023038"/>
    </source>
</evidence>
<dbReference type="PANTHER" id="PTHR24205">
    <property type="entry name" value="FOUR AND A HALF LIM DOMAINS PROTEIN"/>
    <property type="match status" value="1"/>
</dbReference>
<dbReference type="PROSITE" id="PS50023">
    <property type="entry name" value="LIM_DOMAIN_2"/>
    <property type="match status" value="2"/>
</dbReference>
<feature type="compositionally biased region" description="Low complexity" evidence="10">
    <location>
        <begin position="134"/>
        <end position="148"/>
    </location>
</feature>
<feature type="compositionally biased region" description="Basic and acidic residues" evidence="10">
    <location>
        <begin position="259"/>
        <end position="269"/>
    </location>
</feature>
<evidence type="ECO:0000313" key="12">
    <source>
        <dbReference type="EMBL" id="WFD03679.1"/>
    </source>
</evidence>
<evidence type="ECO:0000256" key="7">
    <source>
        <dbReference type="ARBA" id="ARBA00022949"/>
    </source>
</evidence>
<dbReference type="GO" id="GO:0005634">
    <property type="term" value="C:nucleus"/>
    <property type="evidence" value="ECO:0007669"/>
    <property type="project" value="TreeGrafter"/>
</dbReference>
<feature type="compositionally biased region" description="Low complexity" evidence="10">
    <location>
        <begin position="248"/>
        <end position="257"/>
    </location>
</feature>
<dbReference type="PROSITE" id="PS00478">
    <property type="entry name" value="LIM_DOMAIN_1"/>
    <property type="match status" value="2"/>
</dbReference>
<dbReference type="CDD" id="cd08368">
    <property type="entry name" value="LIM"/>
    <property type="match status" value="2"/>
</dbReference>
<keyword evidence="4 9" id="KW-0479">Metal-binding</keyword>
<dbReference type="EMBL" id="CP119938">
    <property type="protein sequence ID" value="WFD03679.1"/>
    <property type="molecule type" value="Genomic_DNA"/>
</dbReference>
<dbReference type="FunFam" id="2.10.110.10:FF:000008">
    <property type="entry name" value="Paxillin isoform 1"/>
    <property type="match status" value="1"/>
</dbReference>
<comment type="subcellular location">
    <subcellularLocation>
        <location evidence="1">Cell junction</location>
    </subcellularLocation>
    <subcellularLocation>
        <location evidence="2">Cytoplasm</location>
    </subcellularLocation>
</comment>
<evidence type="ECO:0000256" key="6">
    <source>
        <dbReference type="ARBA" id="ARBA00022833"/>
    </source>
</evidence>